<evidence type="ECO:0000313" key="5">
    <source>
        <dbReference type="Proteomes" id="UP001057134"/>
    </source>
</evidence>
<evidence type="ECO:0000259" key="3">
    <source>
        <dbReference type="PROSITE" id="PS50966"/>
    </source>
</evidence>
<reference evidence="4" key="1">
    <citation type="submission" date="2018-02" db="EMBL/GenBank/DDBJ databases">
        <authorList>
            <person name="Kim S.-K."/>
            <person name="Jung H.-I."/>
            <person name="Lee S.-W."/>
        </authorList>
    </citation>
    <scope>NUCLEOTIDE SEQUENCE</scope>
    <source>
        <strain evidence="4">SK3146</strain>
    </source>
</reference>
<evidence type="ECO:0000313" key="4">
    <source>
        <dbReference type="EMBL" id="UQZ85762.1"/>
    </source>
</evidence>
<keyword evidence="1" id="KW-0862">Zinc</keyword>
<sequence length="479" mass="53616">MIDITETYVDSLALNAAAVKNGRDLARKNSFPKLCRSEDQTLLFGECKGSGKEPYRCSADYAKPDNPVFRCSCPSRQFPCKHILGLLYAFASGAPFQTEQVPEDVADKREKAEKREEKKQAAGAAGTAPSAAKRKTNKSALVKKIASQLEGLGLLDKLVRQITQSGLAGIDPKTLHMLEEQSKQLGNYYLPGAQAALRELLLLLQSEENREAVYTEAMDRLTVLYALVRKGRERLEARQDDPEAPMDAASTLEERLGHAWQLAELREHGRVLPEAELLQLAFRSYEDEARAEYVDEGWWVHLQSGAVYPTRNYRPVRAAKRMKEEDSTEAVVKTSECFVYPGEMNPRIRWEAALFREPGSGDYAKVRTAACRSFAEAVKTAKNHMKNPLGEKRPVMLLHAARLHKADGTYVLEDDTGKRLALGDADWSGRGSTELLPLLKAEHTDNQTFLVMMKHDFQENRLQVQPLSLITDTGVVRLI</sequence>
<evidence type="ECO:0000256" key="2">
    <source>
        <dbReference type="SAM" id="MobiDB-lite"/>
    </source>
</evidence>
<accession>A0ABY4RWE4</accession>
<name>A0ABY4RWE4_9BACL</name>
<dbReference type="PROSITE" id="PS50966">
    <property type="entry name" value="ZF_SWIM"/>
    <property type="match status" value="1"/>
</dbReference>
<feature type="region of interest" description="Disordered" evidence="2">
    <location>
        <begin position="101"/>
        <end position="135"/>
    </location>
</feature>
<proteinExistence type="predicted"/>
<feature type="compositionally biased region" description="Basic and acidic residues" evidence="2">
    <location>
        <begin position="105"/>
        <end position="120"/>
    </location>
</feature>
<evidence type="ECO:0000256" key="1">
    <source>
        <dbReference type="PROSITE-ProRule" id="PRU00325"/>
    </source>
</evidence>
<organism evidence="4 5">
    <name type="scientific">Paenibacillus konkukensis</name>
    <dbReference type="NCBI Taxonomy" id="2020716"/>
    <lineage>
        <taxon>Bacteria</taxon>
        <taxon>Bacillati</taxon>
        <taxon>Bacillota</taxon>
        <taxon>Bacilli</taxon>
        <taxon>Bacillales</taxon>
        <taxon>Paenibacillaceae</taxon>
        <taxon>Paenibacillus</taxon>
    </lineage>
</organism>
<feature type="compositionally biased region" description="Low complexity" evidence="2">
    <location>
        <begin position="121"/>
        <end position="131"/>
    </location>
</feature>
<dbReference type="Proteomes" id="UP001057134">
    <property type="component" value="Chromosome"/>
</dbReference>
<protein>
    <recommendedName>
        <fullName evidence="3">SWIM-type domain-containing protein</fullName>
    </recommendedName>
</protein>
<dbReference type="Pfam" id="PF04434">
    <property type="entry name" value="SWIM"/>
    <property type="match status" value="1"/>
</dbReference>
<dbReference type="EMBL" id="CP027059">
    <property type="protein sequence ID" value="UQZ85762.1"/>
    <property type="molecule type" value="Genomic_DNA"/>
</dbReference>
<keyword evidence="5" id="KW-1185">Reference proteome</keyword>
<feature type="domain" description="SWIM-type" evidence="3">
    <location>
        <begin position="55"/>
        <end position="91"/>
    </location>
</feature>
<keyword evidence="1" id="KW-0479">Metal-binding</keyword>
<reference evidence="4" key="2">
    <citation type="journal article" date="2021" name="J Anim Sci Technol">
        <title>Complete genome sequence of Paenibacillus konkukensis sp. nov. SK3146 as a potential probiotic strain.</title>
        <authorList>
            <person name="Jung H.I."/>
            <person name="Park S."/>
            <person name="Niu K.M."/>
            <person name="Lee S.W."/>
            <person name="Kothari D."/>
            <person name="Yi K.J."/>
            <person name="Kim S.K."/>
        </authorList>
    </citation>
    <scope>NUCLEOTIDE SEQUENCE</scope>
    <source>
        <strain evidence="4">SK3146</strain>
    </source>
</reference>
<dbReference type="InterPro" id="IPR007527">
    <property type="entry name" value="Znf_SWIM"/>
</dbReference>
<dbReference type="RefSeq" id="WP_249861362.1">
    <property type="nucleotide sequence ID" value="NZ_CP027059.1"/>
</dbReference>
<keyword evidence="1" id="KW-0863">Zinc-finger</keyword>
<gene>
    <name evidence="4" type="ORF">SK3146_05051</name>
</gene>